<organism evidence="1 2">
    <name type="scientific">Nyssa sinensis</name>
    <dbReference type="NCBI Taxonomy" id="561372"/>
    <lineage>
        <taxon>Eukaryota</taxon>
        <taxon>Viridiplantae</taxon>
        <taxon>Streptophyta</taxon>
        <taxon>Embryophyta</taxon>
        <taxon>Tracheophyta</taxon>
        <taxon>Spermatophyta</taxon>
        <taxon>Magnoliopsida</taxon>
        <taxon>eudicotyledons</taxon>
        <taxon>Gunneridae</taxon>
        <taxon>Pentapetalae</taxon>
        <taxon>asterids</taxon>
        <taxon>Cornales</taxon>
        <taxon>Nyssaceae</taxon>
        <taxon>Nyssa</taxon>
    </lineage>
</organism>
<sequence length="125" mass="14212">MKRTNHSVQNKGIVLQYDPGYHKSDSSQDMIVVVVDHPEADASLEKGASCWWKMDASQCWWGQNGVIGWWSKRDATQRDGSRKWCGEDEQRMGVRVVETGELAVTGLDDEDYSNNGEYGDGQLWR</sequence>
<proteinExistence type="predicted"/>
<evidence type="ECO:0000313" key="2">
    <source>
        <dbReference type="Proteomes" id="UP000325577"/>
    </source>
</evidence>
<dbReference type="Proteomes" id="UP000325577">
    <property type="component" value="Linkage Group LG3"/>
</dbReference>
<dbReference type="EMBL" id="CM018046">
    <property type="protein sequence ID" value="KAA8525990.1"/>
    <property type="molecule type" value="Genomic_DNA"/>
</dbReference>
<protein>
    <submittedName>
        <fullName evidence="1">Uncharacterized protein</fullName>
    </submittedName>
</protein>
<evidence type="ECO:0000313" key="1">
    <source>
        <dbReference type="EMBL" id="KAA8525990.1"/>
    </source>
</evidence>
<accession>A0A5J5A665</accession>
<reference evidence="1 2" key="1">
    <citation type="submission" date="2019-09" db="EMBL/GenBank/DDBJ databases">
        <title>A chromosome-level genome assembly of the Chinese tupelo Nyssa sinensis.</title>
        <authorList>
            <person name="Yang X."/>
            <person name="Kang M."/>
            <person name="Yang Y."/>
            <person name="Xiong H."/>
            <person name="Wang M."/>
            <person name="Zhang Z."/>
            <person name="Wang Z."/>
            <person name="Wu H."/>
            <person name="Ma T."/>
            <person name="Liu J."/>
            <person name="Xi Z."/>
        </authorList>
    </citation>
    <scope>NUCLEOTIDE SEQUENCE [LARGE SCALE GENOMIC DNA]</scope>
    <source>
        <strain evidence="1">J267</strain>
        <tissue evidence="1">Leaf</tissue>
    </source>
</reference>
<dbReference type="AlphaFoldDB" id="A0A5J5A665"/>
<name>A0A5J5A665_9ASTE</name>
<keyword evidence="2" id="KW-1185">Reference proteome</keyword>
<gene>
    <name evidence="1" type="ORF">F0562_007910</name>
</gene>